<gene>
    <name evidence="8" type="ORF">M8C21_029190</name>
</gene>
<dbReference type="PANTHER" id="PTHR35129">
    <property type="entry name" value="GUANINE NUCLEOTIDE-BINDING PROTEIN SUBUNIT GAMMA 1"/>
    <property type="match status" value="1"/>
</dbReference>
<reference evidence="8" key="1">
    <citation type="submission" date="2022-06" db="EMBL/GenBank/DDBJ databases">
        <title>Uncovering the hologenomic basis of an extraordinary plant invasion.</title>
        <authorList>
            <person name="Bieker V.C."/>
            <person name="Martin M.D."/>
            <person name="Gilbert T."/>
            <person name="Hodgins K."/>
            <person name="Battlay P."/>
            <person name="Petersen B."/>
            <person name="Wilson J."/>
        </authorList>
    </citation>
    <scope>NUCLEOTIDE SEQUENCE</scope>
    <source>
        <strain evidence="8">AA19_3_7</strain>
        <tissue evidence="8">Leaf</tissue>
    </source>
</reference>
<keyword evidence="2" id="KW-1003">Cell membrane</keyword>
<evidence type="ECO:0000313" key="9">
    <source>
        <dbReference type="Proteomes" id="UP001206925"/>
    </source>
</evidence>
<dbReference type="GO" id="GO:0005886">
    <property type="term" value="C:plasma membrane"/>
    <property type="evidence" value="ECO:0007669"/>
    <property type="project" value="UniProtKB-SubCell"/>
</dbReference>
<name>A0AAD5DDL8_AMBAR</name>
<feature type="domain" description="G protein gamma" evidence="7">
    <location>
        <begin position="2"/>
        <end position="50"/>
    </location>
</feature>
<proteinExistence type="predicted"/>
<evidence type="ECO:0000259" key="7">
    <source>
        <dbReference type="Pfam" id="PF00631"/>
    </source>
</evidence>
<comment type="caution">
    <text evidence="8">The sequence shown here is derived from an EMBL/GenBank/DDBJ whole genome shotgun (WGS) entry which is preliminary data.</text>
</comment>
<keyword evidence="9" id="KW-1185">Reference proteome</keyword>
<evidence type="ECO:0000256" key="1">
    <source>
        <dbReference type="ARBA" id="ARBA00004236"/>
    </source>
</evidence>
<organism evidence="8 9">
    <name type="scientific">Ambrosia artemisiifolia</name>
    <name type="common">Common ragweed</name>
    <dbReference type="NCBI Taxonomy" id="4212"/>
    <lineage>
        <taxon>Eukaryota</taxon>
        <taxon>Viridiplantae</taxon>
        <taxon>Streptophyta</taxon>
        <taxon>Embryophyta</taxon>
        <taxon>Tracheophyta</taxon>
        <taxon>Spermatophyta</taxon>
        <taxon>Magnoliopsida</taxon>
        <taxon>eudicotyledons</taxon>
        <taxon>Gunneridae</taxon>
        <taxon>Pentapetalae</taxon>
        <taxon>asterids</taxon>
        <taxon>campanulids</taxon>
        <taxon>Asterales</taxon>
        <taxon>Asteraceae</taxon>
        <taxon>Asteroideae</taxon>
        <taxon>Heliantheae alliance</taxon>
        <taxon>Heliantheae</taxon>
        <taxon>Ambrosia</taxon>
    </lineage>
</organism>
<evidence type="ECO:0000256" key="3">
    <source>
        <dbReference type="ARBA" id="ARBA00023054"/>
    </source>
</evidence>
<evidence type="ECO:0000313" key="8">
    <source>
        <dbReference type="EMBL" id="KAI7757814.1"/>
    </source>
</evidence>
<keyword evidence="4" id="KW-0472">Membrane</keyword>
<evidence type="ECO:0000256" key="2">
    <source>
        <dbReference type="ARBA" id="ARBA00022475"/>
    </source>
</evidence>
<accession>A0AAD5DDL8</accession>
<dbReference type="InterPro" id="IPR015898">
    <property type="entry name" value="G-protein_gamma-like_dom"/>
</dbReference>
<protein>
    <recommendedName>
        <fullName evidence="7">G protein gamma domain-containing protein</fullName>
    </recommendedName>
</protein>
<feature type="non-terminal residue" evidence="8">
    <location>
        <position position="1"/>
    </location>
</feature>
<comment type="subcellular location">
    <subcellularLocation>
        <location evidence="1">Cell membrane</location>
    </subcellularLocation>
</comment>
<dbReference type="GO" id="GO:0007186">
    <property type="term" value="P:G protein-coupled receptor signaling pathway"/>
    <property type="evidence" value="ECO:0007669"/>
    <property type="project" value="InterPro"/>
</dbReference>
<dbReference type="EMBL" id="JAMZMK010000057">
    <property type="protein sequence ID" value="KAI7757814.1"/>
    <property type="molecule type" value="Genomic_DNA"/>
</dbReference>
<evidence type="ECO:0000256" key="4">
    <source>
        <dbReference type="ARBA" id="ARBA00023136"/>
    </source>
</evidence>
<dbReference type="InterPro" id="IPR045878">
    <property type="entry name" value="GG1/2"/>
</dbReference>
<dbReference type="AlphaFoldDB" id="A0AAD5DDL8"/>
<dbReference type="Pfam" id="PF00631">
    <property type="entry name" value="G-gamma"/>
    <property type="match status" value="1"/>
</dbReference>
<sequence length="55" mass="6192">MQEELDPLEKMGATSVVCKEIPSYMETRPDPLLPTTNGPTNPSWDQWFKGLPDEA</sequence>
<keyword evidence="5" id="KW-0807">Transducer</keyword>
<dbReference type="PANTHER" id="PTHR35129:SF6">
    <property type="entry name" value="G PROTEIN GAMMA DOMAIN-CONTAINING PROTEIN"/>
    <property type="match status" value="1"/>
</dbReference>
<feature type="region of interest" description="Disordered" evidence="6">
    <location>
        <begin position="26"/>
        <end position="55"/>
    </location>
</feature>
<keyword evidence="3" id="KW-0175">Coiled coil</keyword>
<evidence type="ECO:0000256" key="6">
    <source>
        <dbReference type="SAM" id="MobiDB-lite"/>
    </source>
</evidence>
<evidence type="ECO:0000256" key="5">
    <source>
        <dbReference type="ARBA" id="ARBA00023224"/>
    </source>
</evidence>
<feature type="compositionally biased region" description="Low complexity" evidence="6">
    <location>
        <begin position="33"/>
        <end position="42"/>
    </location>
</feature>
<dbReference type="Proteomes" id="UP001206925">
    <property type="component" value="Unassembled WGS sequence"/>
</dbReference>